<evidence type="ECO:0000256" key="1">
    <source>
        <dbReference type="ARBA" id="ARBA00022723"/>
    </source>
</evidence>
<evidence type="ECO:0000259" key="3">
    <source>
        <dbReference type="Pfam" id="PF01397"/>
    </source>
</evidence>
<dbReference type="Gene3D" id="1.10.600.10">
    <property type="entry name" value="Farnesyl Diphosphate Synthase"/>
    <property type="match status" value="2"/>
</dbReference>
<reference evidence="5 6" key="1">
    <citation type="journal article" date="2023" name="Hortic Res">
        <title>The complete reference genome for grapevine (Vitis vinifera L.) genetics and breeding.</title>
        <authorList>
            <person name="Shi X."/>
            <person name="Cao S."/>
            <person name="Wang X."/>
            <person name="Huang S."/>
            <person name="Wang Y."/>
            <person name="Liu Z."/>
            <person name="Liu W."/>
            <person name="Leng X."/>
            <person name="Peng Y."/>
            <person name="Wang N."/>
            <person name="Wang Y."/>
            <person name="Ma Z."/>
            <person name="Xu X."/>
            <person name="Zhang F."/>
            <person name="Xue H."/>
            <person name="Zhong H."/>
            <person name="Wang Y."/>
            <person name="Zhang K."/>
            <person name="Velt A."/>
            <person name="Avia K."/>
            <person name="Holtgrawe D."/>
            <person name="Grimplet J."/>
            <person name="Matus J.T."/>
            <person name="Ware D."/>
            <person name="Wu X."/>
            <person name="Wang H."/>
            <person name="Liu C."/>
            <person name="Fang Y."/>
            <person name="Rustenholz C."/>
            <person name="Cheng Z."/>
            <person name="Xiao H."/>
            <person name="Zhou Y."/>
        </authorList>
    </citation>
    <scope>NUCLEOTIDE SEQUENCE [LARGE SCALE GENOMIC DNA]</scope>
    <source>
        <strain evidence="6">cv. Pinot noir / PN40024</strain>
        <tissue evidence="5">Leaf</tissue>
    </source>
</reference>
<dbReference type="Proteomes" id="UP001227230">
    <property type="component" value="Chromosome 18"/>
</dbReference>
<gene>
    <name evidence="5" type="ORF">VitviT2T_029106</name>
</gene>
<protein>
    <recommendedName>
        <fullName evidence="7">Valencene synthase</fullName>
    </recommendedName>
</protein>
<dbReference type="PANTHER" id="PTHR31225">
    <property type="entry name" value="OS04G0344100 PROTEIN-RELATED"/>
    <property type="match status" value="1"/>
</dbReference>
<keyword evidence="6" id="KW-1185">Reference proteome</keyword>
<accession>A0ABY9DYX1</accession>
<evidence type="ECO:0000259" key="4">
    <source>
        <dbReference type="Pfam" id="PF03936"/>
    </source>
</evidence>
<dbReference type="InterPro" id="IPR036965">
    <property type="entry name" value="Terpene_synth_N_sf"/>
</dbReference>
<dbReference type="InterPro" id="IPR001906">
    <property type="entry name" value="Terpene_synth_N"/>
</dbReference>
<dbReference type="InterPro" id="IPR008949">
    <property type="entry name" value="Isoprenoid_synthase_dom_sf"/>
</dbReference>
<name>A0ABY9DYX1_VITVI</name>
<proteinExistence type="predicted"/>
<dbReference type="CDD" id="cd00684">
    <property type="entry name" value="Terpene_cyclase_plant_C1"/>
    <property type="match status" value="2"/>
</dbReference>
<dbReference type="InterPro" id="IPR008930">
    <property type="entry name" value="Terpenoid_cyclase/PrenylTrfase"/>
</dbReference>
<dbReference type="InterPro" id="IPR005630">
    <property type="entry name" value="Terpene_synthase_metal-bd"/>
</dbReference>
<feature type="domain" description="Terpene synthase N-terminal" evidence="3">
    <location>
        <begin position="36"/>
        <end position="136"/>
    </location>
</feature>
<dbReference type="Gene3D" id="1.50.10.130">
    <property type="entry name" value="Terpene synthase, N-terminal domain"/>
    <property type="match status" value="3"/>
</dbReference>
<dbReference type="Pfam" id="PF03936">
    <property type="entry name" value="Terpene_synth_C"/>
    <property type="match status" value="2"/>
</dbReference>
<dbReference type="InterPro" id="IPR034741">
    <property type="entry name" value="Terpene_cyclase-like_1_C"/>
</dbReference>
<feature type="domain" description="Terpene synthase N-terminal" evidence="3">
    <location>
        <begin position="157"/>
        <end position="332"/>
    </location>
</feature>
<organism evidence="5 6">
    <name type="scientific">Vitis vinifera</name>
    <name type="common">Grape</name>
    <dbReference type="NCBI Taxonomy" id="29760"/>
    <lineage>
        <taxon>Eukaryota</taxon>
        <taxon>Viridiplantae</taxon>
        <taxon>Streptophyta</taxon>
        <taxon>Embryophyta</taxon>
        <taxon>Tracheophyta</taxon>
        <taxon>Spermatophyta</taxon>
        <taxon>Magnoliopsida</taxon>
        <taxon>eudicotyledons</taxon>
        <taxon>Gunneridae</taxon>
        <taxon>Pentapetalae</taxon>
        <taxon>rosids</taxon>
        <taxon>Vitales</taxon>
        <taxon>Vitaceae</taxon>
        <taxon>Viteae</taxon>
        <taxon>Vitis</taxon>
    </lineage>
</organism>
<dbReference type="SFLD" id="SFLDS00005">
    <property type="entry name" value="Isoprenoid_Synthase_Type_I"/>
    <property type="match status" value="2"/>
</dbReference>
<feature type="domain" description="Terpene synthase metal-binding" evidence="4">
    <location>
        <begin position="825"/>
        <end position="1016"/>
    </location>
</feature>
<dbReference type="SFLD" id="SFLDG01019">
    <property type="entry name" value="Terpene_Cyclase_Like_1_C_Termi"/>
    <property type="match status" value="2"/>
</dbReference>
<dbReference type="SUPFAM" id="SSF48576">
    <property type="entry name" value="Terpenoid synthases"/>
    <property type="match status" value="2"/>
</dbReference>
<evidence type="ECO:0008006" key="7">
    <source>
        <dbReference type="Google" id="ProtNLM"/>
    </source>
</evidence>
<evidence type="ECO:0000313" key="6">
    <source>
        <dbReference type="Proteomes" id="UP001227230"/>
    </source>
</evidence>
<dbReference type="InterPro" id="IPR044814">
    <property type="entry name" value="Terpene_cyclase_plant_C1"/>
</dbReference>
<evidence type="ECO:0000256" key="2">
    <source>
        <dbReference type="ARBA" id="ARBA00022842"/>
    </source>
</evidence>
<dbReference type="SUPFAM" id="SSF48239">
    <property type="entry name" value="Terpenoid cyclases/Protein prenyltransferases"/>
    <property type="match status" value="2"/>
</dbReference>
<dbReference type="Pfam" id="PF01397">
    <property type="entry name" value="Terpene_synth"/>
    <property type="match status" value="2"/>
</dbReference>
<keyword evidence="2" id="KW-0460">Magnesium</keyword>
<dbReference type="InterPro" id="IPR050148">
    <property type="entry name" value="Terpene_synthase-like"/>
</dbReference>
<dbReference type="EMBL" id="CP126665">
    <property type="protein sequence ID" value="WKA11626.1"/>
    <property type="molecule type" value="Genomic_DNA"/>
</dbReference>
<sequence length="1072" mass="124632">MSVLSNMSSHSLAQNYKPEVKRPMVNFHPGIRGNPFINYTPDDEITRAYNQKQVEDLKDEVRREQLAAAGKPSQQLNFIDAIQRLGVAYHFEEEIEEALRHICDDHHYSDDKYDDLYNVSLRFRLLRQQGYNISCACSLAQIPKPKNRPVTNFHPNIWGDQFITYTPEDKVTRACKVEQIEDLKKEVKRKLTAATANHSLLLNFIDAVQRLGVAYHFEQEIEEALQHIYESFHDLNDIDGDLYNVALGFRLLRQQGYSISCGIFKKFTDERGRFKEVLITNVRGLLGLYEAAHLRVHGEDILAEALTFTTTHLKAMVESLGYPLAEQVVHALNRPIRKGLERIEARWYISVYQDEAFHDKTLLELAKLDFNLVQSLHREELSNLARWWKELDFATKLPFARDRLVEGYFWILGVYFEPQYLRARRILTKVIAMTSILDDIYDAYGNPEELKLFTEAIERWDINSIDQLPEYMKLCYAALLDVYKEIEEEMEKEGNQYRVHYAKEVMKNQVRAYFAEAKWLHEEHVPTIEEYLHVALVSSGYCMLATTSLVGMGEIATKEAFDWVTSDPKIMSSSNFIARLMDDISSHKVTRACKVEQIEDLKKEVKRKLTAATANRSQLLNFIDAVQRLGVAYNFEQEIEEALQHIYNSFHDLNDIDGDLYNVALGFRLLRQQGYSISCDIFKKFTDERGRFKEVLITNVRGMLGLYEAAHLRVHGEDILAEALAFTTTHLKAMVESLGYPLAEQVAHALNRPIRKGLERLEARWYISIYQDEAFHDKTLLELAKLDFNLVQSLHREELSNLARWWKELGFATKLPFARDRLDTWDDIYDAYGNPEELKLFTEAIERWDSNSIDHLPEYMKLSYMALLDVYKEIEEEMEKEGNQYRVHYAKEVMKNQVRAYFAEAKWLHEEHRPTIEEYMRVAVVSSGYYLIATTSLVGMGERATKEAFDWVTNDPKIMSSSSLIARLMDDIRSHKFEQEREHVASAIECYMNQYGGSEEQAYNNFQKQIENAWMDINQECLKPTDVPMPILALILNLARAADVFYEEQDGYTHVGKVMKNNIASCFIDLII</sequence>
<dbReference type="SFLD" id="SFLDG01014">
    <property type="entry name" value="Terpene_Cyclase_Like_1_N-term"/>
    <property type="match status" value="2"/>
</dbReference>
<evidence type="ECO:0000313" key="5">
    <source>
        <dbReference type="EMBL" id="WKA11626.1"/>
    </source>
</evidence>
<keyword evidence="1" id="KW-0479">Metal-binding</keyword>
<dbReference type="PANTHER" id="PTHR31225:SF241">
    <property type="entry name" value="TERPENE SYNTHASE FAMILY, METAL-BINDING DOMAIN PROTEIN"/>
    <property type="match status" value="1"/>
</dbReference>
<feature type="domain" description="Terpene synthase metal-binding" evidence="4">
    <location>
        <begin position="389"/>
        <end position="591"/>
    </location>
</feature>